<dbReference type="EMBL" id="LR797332">
    <property type="protein sequence ID" value="CAB4203908.1"/>
    <property type="molecule type" value="Genomic_DNA"/>
</dbReference>
<name>A0A6J5S5W3_9CAUD</name>
<accession>A0A6J5S5W3</accession>
<reference evidence="1" key="1">
    <citation type="submission" date="2020-05" db="EMBL/GenBank/DDBJ databases">
        <authorList>
            <person name="Chiriac C."/>
            <person name="Salcher M."/>
            <person name="Ghai R."/>
            <person name="Kavagutti S V."/>
        </authorList>
    </citation>
    <scope>NUCLEOTIDE SEQUENCE</scope>
</reference>
<sequence length="72" mass="8062">MEAAGIAVGEMQIIKLNTGETTTYQIDGTVIKEQSPVSINWCDKCETWKPLEFGRYDGAQGLTMLWVCMECK</sequence>
<proteinExistence type="predicted"/>
<protein>
    <submittedName>
        <fullName evidence="1">Uncharacterized protein</fullName>
    </submittedName>
</protein>
<evidence type="ECO:0000313" key="1">
    <source>
        <dbReference type="EMBL" id="CAB4203908.1"/>
    </source>
</evidence>
<gene>
    <name evidence="1" type="ORF">UFOVP1396_6</name>
</gene>
<organism evidence="1">
    <name type="scientific">uncultured Caudovirales phage</name>
    <dbReference type="NCBI Taxonomy" id="2100421"/>
    <lineage>
        <taxon>Viruses</taxon>
        <taxon>Duplodnaviria</taxon>
        <taxon>Heunggongvirae</taxon>
        <taxon>Uroviricota</taxon>
        <taxon>Caudoviricetes</taxon>
        <taxon>Peduoviridae</taxon>
        <taxon>Maltschvirus</taxon>
        <taxon>Maltschvirus maltsch</taxon>
    </lineage>
</organism>